<comment type="caution">
    <text evidence="2">The sequence shown here is derived from an EMBL/GenBank/DDBJ whole genome shotgun (WGS) entry which is preliminary data.</text>
</comment>
<dbReference type="InterPro" id="IPR025668">
    <property type="entry name" value="Tnp_DDE_dom"/>
</dbReference>
<evidence type="ECO:0000313" key="3">
    <source>
        <dbReference type="Proteomes" id="UP000294850"/>
    </source>
</evidence>
<dbReference type="RefSeq" id="WP_131963104.1">
    <property type="nucleotide sequence ID" value="NZ_SMFL01000032.1"/>
</dbReference>
<gene>
    <name evidence="2" type="ORF">E0F88_33345</name>
</gene>
<dbReference type="PANTHER" id="PTHR33408">
    <property type="entry name" value="TRANSPOSASE"/>
    <property type="match status" value="1"/>
</dbReference>
<feature type="domain" description="Transposase DDE" evidence="1">
    <location>
        <begin position="113"/>
        <end position="178"/>
    </location>
</feature>
<dbReference type="PANTHER" id="PTHR33408:SF2">
    <property type="entry name" value="TRANSPOSASE DDE DOMAIN-CONTAINING PROTEIN"/>
    <property type="match status" value="1"/>
</dbReference>
<sequence>MKTRSGFSQCYNAQVAVNEDMIIVGAYSNEHGNDKSEFLPGIASVPTELGSISAAVADTGYFSQNNASKVPEGIIAVIATSREQHNSYLENILNREPNRADSNDNEPPQQSMTAIEQMRMRLKLPEYKAIYKNRKQTVEPVFGIIKSVLGFRQFSSRGVSQTDNEWSLVCLAYNLKRLFKLSFA</sequence>
<organism evidence="2 3">
    <name type="scientific">Dyadobacter psychrotolerans</name>
    <dbReference type="NCBI Taxonomy" id="2541721"/>
    <lineage>
        <taxon>Bacteria</taxon>
        <taxon>Pseudomonadati</taxon>
        <taxon>Bacteroidota</taxon>
        <taxon>Cytophagia</taxon>
        <taxon>Cytophagales</taxon>
        <taxon>Spirosomataceae</taxon>
        <taxon>Dyadobacter</taxon>
    </lineage>
</organism>
<dbReference type="Proteomes" id="UP000294850">
    <property type="component" value="Unassembled WGS sequence"/>
</dbReference>
<dbReference type="AlphaFoldDB" id="A0A4R5DCI1"/>
<accession>A0A4R5DCI1</accession>
<reference evidence="2 3" key="1">
    <citation type="submission" date="2019-03" db="EMBL/GenBank/DDBJ databases">
        <title>Dyadobacter AR-3-6 sp. nov., isolated from arctic soil.</title>
        <authorList>
            <person name="Chaudhary D.K."/>
        </authorList>
    </citation>
    <scope>NUCLEOTIDE SEQUENCE [LARGE SCALE GENOMIC DNA]</scope>
    <source>
        <strain evidence="2 3">AR-3-6</strain>
    </source>
</reference>
<evidence type="ECO:0000313" key="2">
    <source>
        <dbReference type="EMBL" id="TDE07973.1"/>
    </source>
</evidence>
<dbReference type="Pfam" id="PF13751">
    <property type="entry name" value="DDE_Tnp_1_6"/>
    <property type="match status" value="1"/>
</dbReference>
<proteinExistence type="predicted"/>
<keyword evidence="3" id="KW-1185">Reference proteome</keyword>
<evidence type="ECO:0000259" key="1">
    <source>
        <dbReference type="Pfam" id="PF13751"/>
    </source>
</evidence>
<name>A0A4R5DCI1_9BACT</name>
<dbReference type="EMBL" id="SMFL01000032">
    <property type="protein sequence ID" value="TDE07973.1"/>
    <property type="molecule type" value="Genomic_DNA"/>
</dbReference>
<dbReference type="OrthoDB" id="1121830at2"/>
<protein>
    <recommendedName>
        <fullName evidence="1">Transposase DDE domain-containing protein</fullName>
    </recommendedName>
</protein>